<evidence type="ECO:0000259" key="8">
    <source>
        <dbReference type="PROSITE" id="PS51686"/>
    </source>
</evidence>
<keyword evidence="2 6" id="KW-0489">Methyltransferase</keyword>
<dbReference type="PANTHER" id="PTHR22807:SF61">
    <property type="entry name" value="NOL1_NOP2_SUN FAMILY PROTEIN _ ANTITERMINATION NUSB DOMAIN-CONTAINING PROTEIN"/>
    <property type="match status" value="1"/>
</dbReference>
<accession>A0A2M9G2W6</accession>
<dbReference type="GO" id="GO:0001510">
    <property type="term" value="P:RNA methylation"/>
    <property type="evidence" value="ECO:0007669"/>
    <property type="project" value="InterPro"/>
</dbReference>
<organism evidence="9 10">
    <name type="scientific">Minwuia thermotolerans</name>
    <dbReference type="NCBI Taxonomy" id="2056226"/>
    <lineage>
        <taxon>Bacteria</taxon>
        <taxon>Pseudomonadati</taxon>
        <taxon>Pseudomonadota</taxon>
        <taxon>Alphaproteobacteria</taxon>
        <taxon>Minwuiales</taxon>
        <taxon>Minwuiaceae</taxon>
        <taxon>Minwuia</taxon>
    </lineage>
</organism>
<dbReference type="PANTHER" id="PTHR22807">
    <property type="entry name" value="NOP2 YEAST -RELATED NOL1/NOP2/FMU SUN DOMAIN-CONTAINING"/>
    <property type="match status" value="1"/>
</dbReference>
<feature type="active site" description="Nucleophile" evidence="6">
    <location>
        <position position="360"/>
    </location>
</feature>
<keyword evidence="5 6" id="KW-0694">RNA-binding</keyword>
<dbReference type="InterPro" id="IPR018314">
    <property type="entry name" value="RsmB/NOL1/NOP2-like_CS"/>
</dbReference>
<feature type="binding site" evidence="6">
    <location>
        <position position="291"/>
    </location>
    <ligand>
        <name>S-adenosyl-L-methionine</name>
        <dbReference type="ChEBI" id="CHEBI:59789"/>
    </ligand>
</feature>
<dbReference type="InterPro" id="IPR029063">
    <property type="entry name" value="SAM-dependent_MTases_sf"/>
</dbReference>
<dbReference type="CDD" id="cd02440">
    <property type="entry name" value="AdoMet_MTases"/>
    <property type="match status" value="1"/>
</dbReference>
<dbReference type="GO" id="GO:0006355">
    <property type="term" value="P:regulation of DNA-templated transcription"/>
    <property type="evidence" value="ECO:0007669"/>
    <property type="project" value="InterPro"/>
</dbReference>
<dbReference type="InterPro" id="IPR035926">
    <property type="entry name" value="NusB-like_sf"/>
</dbReference>
<evidence type="ECO:0000256" key="4">
    <source>
        <dbReference type="ARBA" id="ARBA00022691"/>
    </source>
</evidence>
<feature type="binding site" evidence="6">
    <location>
        <position position="265"/>
    </location>
    <ligand>
        <name>S-adenosyl-L-methionine</name>
        <dbReference type="ChEBI" id="CHEBI:59789"/>
    </ligand>
</feature>
<gene>
    <name evidence="9" type="ORF">CVT23_09745</name>
</gene>
<comment type="similarity">
    <text evidence="1 6">Belongs to the class I-like SAM-binding methyltransferase superfamily. RsmB/NOP family.</text>
</comment>
<dbReference type="OrthoDB" id="9810297at2"/>
<dbReference type="InterPro" id="IPR023267">
    <property type="entry name" value="RCMT"/>
</dbReference>
<dbReference type="Pfam" id="PF01029">
    <property type="entry name" value="NusB"/>
    <property type="match status" value="1"/>
</dbReference>
<keyword evidence="3 6" id="KW-0808">Transferase</keyword>
<evidence type="ECO:0000256" key="1">
    <source>
        <dbReference type="ARBA" id="ARBA00007494"/>
    </source>
</evidence>
<reference evidence="9 10" key="1">
    <citation type="submission" date="2017-11" db="EMBL/GenBank/DDBJ databases">
        <title>Draft genome sequence of Rhizobiales bacterium SY3-13.</title>
        <authorList>
            <person name="Sun C."/>
        </authorList>
    </citation>
    <scope>NUCLEOTIDE SEQUENCE [LARGE SCALE GENOMIC DNA]</scope>
    <source>
        <strain evidence="9 10">SY3-13</strain>
    </source>
</reference>
<dbReference type="InterPro" id="IPR006027">
    <property type="entry name" value="NusB_RsmB_TIM44"/>
</dbReference>
<dbReference type="SUPFAM" id="SSF53335">
    <property type="entry name" value="S-adenosyl-L-methionine-dependent methyltransferases"/>
    <property type="match status" value="1"/>
</dbReference>
<protein>
    <submittedName>
        <fullName evidence="9">MFS transporter</fullName>
    </submittedName>
</protein>
<dbReference type="PRINTS" id="PR02008">
    <property type="entry name" value="RCMTFAMILY"/>
</dbReference>
<dbReference type="InterPro" id="IPR001678">
    <property type="entry name" value="MeTrfase_RsmB-F_NOP2_dom"/>
</dbReference>
<dbReference type="Gene3D" id="3.40.50.150">
    <property type="entry name" value="Vaccinia Virus protein VP39"/>
    <property type="match status" value="1"/>
</dbReference>
<feature type="binding site" evidence="6">
    <location>
        <position position="307"/>
    </location>
    <ligand>
        <name>S-adenosyl-L-methionine</name>
        <dbReference type="ChEBI" id="CHEBI:59789"/>
    </ligand>
</feature>
<feature type="domain" description="SAM-dependent MTase RsmB/NOP-type" evidence="8">
    <location>
        <begin position="139"/>
        <end position="428"/>
    </location>
</feature>
<dbReference type="PROSITE" id="PS01153">
    <property type="entry name" value="NOL1_NOP2_SUN"/>
    <property type="match status" value="1"/>
</dbReference>
<sequence length="428" mass="45896">MGLSPPPPARAAALDTLRRVLDRGQPLDEALTSAAGRLEDRERRFVRAIALASLRHKGSIEHLIARYLSRPLPKSGRDAHLALLAGAAQLLFLGSPAHAVVNEQVNLLGQRSKFRGVVNAVLRRFDRDGRREIGQPEARSHDLPDWLARRWRARFGEDTLSAIAGVLWQDAVPLDLTVKSDPDGWAARLGGEVLPTGSVRIATGGPVPDLEGFDEGRWWVQDAAATLPVRLFGDLSGRSLLDACAAPGGKTAQAAAGGARVTAVDRSPKRLQTLQSNLDRLELEAETVAADFRNFDREEVFDAVLLDAPCTATGTLRRHPDIGWLRGEADVAALSGAQDELLDRAAGFVAPGGTLVYCTCSMEPEEGETRIAAFLARHEGFRRAPVDAAALGLPSDAATAEGDLRTLPSHLGERGGMDGFFAARLVHA</sequence>
<dbReference type="GO" id="GO:0003723">
    <property type="term" value="F:RNA binding"/>
    <property type="evidence" value="ECO:0007669"/>
    <property type="project" value="UniProtKB-UniRule"/>
</dbReference>
<keyword evidence="4 6" id="KW-0949">S-adenosyl-L-methionine</keyword>
<dbReference type="EMBL" id="PHIG01000031">
    <property type="protein sequence ID" value="PJK30034.1"/>
    <property type="molecule type" value="Genomic_DNA"/>
</dbReference>
<dbReference type="Pfam" id="PF01189">
    <property type="entry name" value="Methyltr_RsmB-F"/>
    <property type="match status" value="1"/>
</dbReference>
<evidence type="ECO:0000256" key="7">
    <source>
        <dbReference type="SAM" id="Coils"/>
    </source>
</evidence>
<proteinExistence type="inferred from homology"/>
<evidence type="ECO:0000256" key="6">
    <source>
        <dbReference type="PROSITE-ProRule" id="PRU01023"/>
    </source>
</evidence>
<evidence type="ECO:0000256" key="5">
    <source>
        <dbReference type="ARBA" id="ARBA00022884"/>
    </source>
</evidence>
<evidence type="ECO:0000256" key="2">
    <source>
        <dbReference type="ARBA" id="ARBA00022603"/>
    </source>
</evidence>
<keyword evidence="10" id="KW-1185">Reference proteome</keyword>
<comment type="caution">
    <text evidence="9">The sequence shown here is derived from an EMBL/GenBank/DDBJ whole genome shotgun (WGS) entry which is preliminary data.</text>
</comment>
<dbReference type="GO" id="GO:0008173">
    <property type="term" value="F:RNA methyltransferase activity"/>
    <property type="evidence" value="ECO:0007669"/>
    <property type="project" value="InterPro"/>
</dbReference>
<dbReference type="SUPFAM" id="SSF48013">
    <property type="entry name" value="NusB-like"/>
    <property type="match status" value="1"/>
</dbReference>
<feature type="binding site" evidence="6">
    <location>
        <begin position="244"/>
        <end position="250"/>
    </location>
    <ligand>
        <name>S-adenosyl-L-methionine</name>
        <dbReference type="ChEBI" id="CHEBI:59789"/>
    </ligand>
</feature>
<name>A0A2M9G2W6_9PROT</name>
<dbReference type="InterPro" id="IPR049560">
    <property type="entry name" value="MeTrfase_RsmB-F_NOP2_cat"/>
</dbReference>
<dbReference type="Proteomes" id="UP000229498">
    <property type="component" value="Unassembled WGS sequence"/>
</dbReference>
<dbReference type="AlphaFoldDB" id="A0A2M9G2W6"/>
<dbReference type="PROSITE" id="PS51686">
    <property type="entry name" value="SAM_MT_RSMB_NOP"/>
    <property type="match status" value="1"/>
</dbReference>
<keyword evidence="7" id="KW-0175">Coiled coil</keyword>
<evidence type="ECO:0000256" key="3">
    <source>
        <dbReference type="ARBA" id="ARBA00022679"/>
    </source>
</evidence>
<evidence type="ECO:0000313" key="10">
    <source>
        <dbReference type="Proteomes" id="UP000229498"/>
    </source>
</evidence>
<dbReference type="FunFam" id="3.40.50.150:FF:000257">
    <property type="entry name" value="16S rRNA methyltransferase"/>
    <property type="match status" value="1"/>
</dbReference>
<feature type="coiled-coil region" evidence="7">
    <location>
        <begin position="271"/>
        <end position="298"/>
    </location>
</feature>
<dbReference type="Gene3D" id="1.10.940.10">
    <property type="entry name" value="NusB-like"/>
    <property type="match status" value="1"/>
</dbReference>
<evidence type="ECO:0000313" key="9">
    <source>
        <dbReference type="EMBL" id="PJK30034.1"/>
    </source>
</evidence>